<reference evidence="3 4" key="1">
    <citation type="submission" date="2020-01" db="EMBL/GenBank/DDBJ databases">
        <title>Genomes assembled from Gulf of Kutch pelagic sediment metagenomes.</title>
        <authorList>
            <person name="Chandrashekar M."/>
            <person name="Mahajan M.S."/>
            <person name="Dave K.J."/>
            <person name="Vatsa P."/>
            <person name="Nathani N.M."/>
        </authorList>
    </citation>
    <scope>NUCLEOTIDE SEQUENCE [LARGE SCALE GENOMIC DNA]</scope>
    <source>
        <strain evidence="3">KS3-K002</strain>
    </source>
</reference>
<evidence type="ECO:0000256" key="1">
    <source>
        <dbReference type="ARBA" id="ARBA00022801"/>
    </source>
</evidence>
<gene>
    <name evidence="3" type="ORF">GWO12_09565</name>
</gene>
<dbReference type="Pfam" id="PF00293">
    <property type="entry name" value="NUDIX"/>
    <property type="match status" value="1"/>
</dbReference>
<dbReference type="InterPro" id="IPR015797">
    <property type="entry name" value="NUDIX_hydrolase-like_dom_sf"/>
</dbReference>
<accession>A0AAE4ZBQ1</accession>
<dbReference type="Gene3D" id="3.90.79.10">
    <property type="entry name" value="Nucleoside Triphosphate Pyrophosphohydrolase"/>
    <property type="match status" value="1"/>
</dbReference>
<dbReference type="InterPro" id="IPR051325">
    <property type="entry name" value="Nudix_hydrolase_domain"/>
</dbReference>
<dbReference type="PROSITE" id="PS00893">
    <property type="entry name" value="NUDIX_BOX"/>
    <property type="match status" value="1"/>
</dbReference>
<dbReference type="InterPro" id="IPR000086">
    <property type="entry name" value="NUDIX_hydrolase_dom"/>
</dbReference>
<feature type="domain" description="Nudix hydrolase" evidence="2">
    <location>
        <begin position="1"/>
        <end position="149"/>
    </location>
</feature>
<dbReference type="PANTHER" id="PTHR21340">
    <property type="entry name" value="DIADENOSINE 5,5-P1,P4-TETRAPHOSPHATE PYROPHOSPHOHYDROLASE MUTT"/>
    <property type="match status" value="1"/>
</dbReference>
<keyword evidence="1" id="KW-0378">Hydrolase</keyword>
<protein>
    <submittedName>
        <fullName evidence="3">NUDIX domain-containing protein</fullName>
    </submittedName>
</protein>
<sequence>MPKTSAGLLMYRIREGALEVLLVHPGGPFWRSKDKGAWTIPKGEIGSDEDALAAARREFEEETGLRAKGPFIPLTPVRQKGGKTVRAWAFAGDCDPQRLRSNVFELEWPPGSGQAREFPETDRAGFFGLDETLEKMNPAQVPLVEELAARLKLE</sequence>
<dbReference type="PANTHER" id="PTHR21340:SF7">
    <property type="entry name" value="NUDIX HYDROLASE DOMAIN-CONTAINING PROTEIN"/>
    <property type="match status" value="1"/>
</dbReference>
<dbReference type="PROSITE" id="PS51462">
    <property type="entry name" value="NUDIX"/>
    <property type="match status" value="1"/>
</dbReference>
<evidence type="ECO:0000259" key="2">
    <source>
        <dbReference type="PROSITE" id="PS51462"/>
    </source>
</evidence>
<evidence type="ECO:0000313" key="4">
    <source>
        <dbReference type="Proteomes" id="UP000702544"/>
    </source>
</evidence>
<dbReference type="GO" id="GO:0004081">
    <property type="term" value="F:bis(5'-nucleosyl)-tetraphosphatase (asymmetrical) activity"/>
    <property type="evidence" value="ECO:0007669"/>
    <property type="project" value="TreeGrafter"/>
</dbReference>
<dbReference type="CDD" id="cd04662">
    <property type="entry name" value="NUDIX_Hydrolase"/>
    <property type="match status" value="1"/>
</dbReference>
<name>A0AAE4ZBQ1_9BACT</name>
<organism evidence="3 4">
    <name type="scientific">Candidatus Kutchimonas denitrificans</name>
    <dbReference type="NCBI Taxonomy" id="3056748"/>
    <lineage>
        <taxon>Bacteria</taxon>
        <taxon>Pseudomonadati</taxon>
        <taxon>Gemmatimonadota</taxon>
        <taxon>Gemmatimonadia</taxon>
        <taxon>Candidatus Palauibacterales</taxon>
        <taxon>Candidatus Palauibacteraceae</taxon>
        <taxon>Candidatus Kutchimonas</taxon>
    </lineage>
</organism>
<comment type="caution">
    <text evidence="3">The sequence shown here is derived from an EMBL/GenBank/DDBJ whole genome shotgun (WGS) entry which is preliminary data.</text>
</comment>
<dbReference type="GO" id="GO:0006754">
    <property type="term" value="P:ATP biosynthetic process"/>
    <property type="evidence" value="ECO:0007669"/>
    <property type="project" value="TreeGrafter"/>
</dbReference>
<dbReference type="SUPFAM" id="SSF55811">
    <property type="entry name" value="Nudix"/>
    <property type="match status" value="1"/>
</dbReference>
<dbReference type="Proteomes" id="UP000702544">
    <property type="component" value="Unassembled WGS sequence"/>
</dbReference>
<dbReference type="EMBL" id="JAACAK010000072">
    <property type="protein sequence ID" value="NIR75341.1"/>
    <property type="molecule type" value="Genomic_DNA"/>
</dbReference>
<dbReference type="GO" id="GO:0006167">
    <property type="term" value="P:AMP biosynthetic process"/>
    <property type="evidence" value="ECO:0007669"/>
    <property type="project" value="TreeGrafter"/>
</dbReference>
<proteinExistence type="predicted"/>
<dbReference type="InterPro" id="IPR020084">
    <property type="entry name" value="NUDIX_hydrolase_CS"/>
</dbReference>
<evidence type="ECO:0000313" key="3">
    <source>
        <dbReference type="EMBL" id="NIR75341.1"/>
    </source>
</evidence>
<dbReference type="AlphaFoldDB" id="A0AAE4ZBQ1"/>